<sequence length="163" mass="18826">MDLYIKQRVFTFNDQFTVADLQGNQLYDVQGKFFSFGDQLTISEVDGSSEIKIRQKLASWMPRYLIEQDGQVICEVVKKFTFFKANFDILPYNWVVEGDVFNHQYVLKDGSTELMSVTKEWLSWGDTYQVTIHNDEHVLPCLAIMIVIDMVLHNKKSSGSGSH</sequence>
<name>A0ABU9VDW4_9BACI</name>
<dbReference type="InterPro" id="IPR038595">
    <property type="entry name" value="LOR_sf"/>
</dbReference>
<dbReference type="Pfam" id="PF04525">
    <property type="entry name" value="LOR"/>
    <property type="match status" value="1"/>
</dbReference>
<dbReference type="EMBL" id="JBCITK010000001">
    <property type="protein sequence ID" value="MEN0642096.1"/>
    <property type="molecule type" value="Genomic_DNA"/>
</dbReference>
<dbReference type="Gene3D" id="2.40.160.200">
    <property type="entry name" value="LURP1-related"/>
    <property type="match status" value="1"/>
</dbReference>
<dbReference type="RefSeq" id="WP_343129253.1">
    <property type="nucleotide sequence ID" value="NZ_JBCITK010000001.1"/>
</dbReference>
<keyword evidence="3" id="KW-1185">Reference proteome</keyword>
<reference evidence="2 3" key="1">
    <citation type="submission" date="2024-03" db="EMBL/GenBank/DDBJ databases">
        <title>Bacilli Hybrid Assemblies.</title>
        <authorList>
            <person name="Kovac J."/>
        </authorList>
    </citation>
    <scope>NUCLEOTIDE SEQUENCE [LARGE SCALE GENOMIC DNA]</scope>
    <source>
        <strain evidence="2 3">FSL R7-0666</strain>
    </source>
</reference>
<protein>
    <submittedName>
        <fullName evidence="2">LURP-one-related family protein</fullName>
    </submittedName>
</protein>
<dbReference type="Proteomes" id="UP001418796">
    <property type="component" value="Unassembled WGS sequence"/>
</dbReference>
<dbReference type="SUPFAM" id="SSF54518">
    <property type="entry name" value="Tubby C-terminal domain-like"/>
    <property type="match status" value="1"/>
</dbReference>
<dbReference type="InterPro" id="IPR007612">
    <property type="entry name" value="LOR"/>
</dbReference>
<evidence type="ECO:0000313" key="2">
    <source>
        <dbReference type="EMBL" id="MEN0642096.1"/>
    </source>
</evidence>
<dbReference type="InterPro" id="IPR025659">
    <property type="entry name" value="Tubby-like_C"/>
</dbReference>
<comment type="caution">
    <text evidence="2">The sequence shown here is derived from an EMBL/GenBank/DDBJ whole genome shotgun (WGS) entry which is preliminary data.</text>
</comment>
<organism evidence="2 3">
    <name type="scientific">Alkalicoccobacillus gibsonii</name>
    <dbReference type="NCBI Taxonomy" id="79881"/>
    <lineage>
        <taxon>Bacteria</taxon>
        <taxon>Bacillati</taxon>
        <taxon>Bacillota</taxon>
        <taxon>Bacilli</taxon>
        <taxon>Bacillales</taxon>
        <taxon>Bacillaceae</taxon>
        <taxon>Alkalicoccobacillus</taxon>
    </lineage>
</organism>
<evidence type="ECO:0000313" key="3">
    <source>
        <dbReference type="Proteomes" id="UP001418796"/>
    </source>
</evidence>
<comment type="similarity">
    <text evidence="1">Belongs to the LOR family.</text>
</comment>
<proteinExistence type="inferred from homology"/>
<accession>A0ABU9VDW4</accession>
<gene>
    <name evidence="2" type="ORF">MKY91_02820</name>
</gene>
<evidence type="ECO:0000256" key="1">
    <source>
        <dbReference type="ARBA" id="ARBA00005437"/>
    </source>
</evidence>